<feature type="region of interest" description="Disordered" evidence="1">
    <location>
        <begin position="1"/>
        <end position="173"/>
    </location>
</feature>
<dbReference type="BioCyc" id="SCEL448385:SCE_RS12535-MONOMER"/>
<dbReference type="Proteomes" id="UP000002139">
    <property type="component" value="Chromosome"/>
</dbReference>
<dbReference type="STRING" id="448385.sce2447"/>
<evidence type="ECO:0000256" key="1">
    <source>
        <dbReference type="SAM" id="MobiDB-lite"/>
    </source>
</evidence>
<dbReference type="InterPro" id="IPR026881">
    <property type="entry name" value="WYL_dom"/>
</dbReference>
<feature type="domain" description="WCX" evidence="3">
    <location>
        <begin position="415"/>
        <end position="492"/>
    </location>
</feature>
<organism evidence="4 5">
    <name type="scientific">Sorangium cellulosum (strain So ce56)</name>
    <name type="common">Polyangium cellulosum (strain So ce56)</name>
    <dbReference type="NCBI Taxonomy" id="448385"/>
    <lineage>
        <taxon>Bacteria</taxon>
        <taxon>Pseudomonadati</taxon>
        <taxon>Myxococcota</taxon>
        <taxon>Polyangia</taxon>
        <taxon>Polyangiales</taxon>
        <taxon>Polyangiaceae</taxon>
        <taxon>Sorangium</taxon>
    </lineage>
</organism>
<dbReference type="PROSITE" id="PS52050">
    <property type="entry name" value="WYL"/>
    <property type="match status" value="1"/>
</dbReference>
<sequence length="504" mass="54881">MRYSAELMARAVRTGPGGAHAPATASTRARGAGKSSGAAAAPRPRGGQAADPFSSGATPPSKPRAGAAPRLTGDAALDVRSSTAAPSARPPAAPSSPSVRPPAAPSSPSVRPPAAPSSPSVRPPAGPPRADAGAPAAASKRPPPPDDDDDDDDDVRGGAQRGRPRGPFTQHRRLDSLRSLLQKHPAGLTIYDLARELNVTPRSLRRYLVEVKRELDLVSVATRPGGPRLWRLSPSEAPRRVEVRRTQAYALLAARRLFEPMRGSTLFEEIDLAAQRLLGVARRPGRGPNAGVADARLEERFLYLPFAPKDYAARTEELDDLFQSVADLRPLRCRYRRSRDGREERVLIHPYALVLYKDAIYCVGLHVGRGEVRTFLLDRMRDTECAVTERFELPPDFSIDDYFQGQFGIWRGGEPRRVVIDFDERVTEFVRTRKVHPSQEITPLSGGGVRLTMLIGDMTELATWVLGFGETARVVEPPDLVDRVKRELAGALARYEEPPSPAEA</sequence>
<dbReference type="KEGG" id="scl:sce2447"/>
<dbReference type="Pfam" id="PF25583">
    <property type="entry name" value="WCX"/>
    <property type="match status" value="1"/>
</dbReference>
<feature type="compositionally biased region" description="Pro residues" evidence="1">
    <location>
        <begin position="88"/>
        <end position="127"/>
    </location>
</feature>
<protein>
    <submittedName>
        <fullName evidence="4">Transcriptional regulator</fullName>
    </submittedName>
</protein>
<dbReference type="InterPro" id="IPR057727">
    <property type="entry name" value="WCX_dom"/>
</dbReference>
<reference evidence="4 5" key="1">
    <citation type="journal article" date="2007" name="Nat. Biotechnol.">
        <title>Complete genome sequence of the myxobacterium Sorangium cellulosum.</title>
        <authorList>
            <person name="Schneiker S."/>
            <person name="Perlova O."/>
            <person name="Kaiser O."/>
            <person name="Gerth K."/>
            <person name="Alici A."/>
            <person name="Altmeyer M.O."/>
            <person name="Bartels D."/>
            <person name="Bekel T."/>
            <person name="Beyer S."/>
            <person name="Bode E."/>
            <person name="Bode H.B."/>
            <person name="Bolten C.J."/>
            <person name="Choudhuri J.V."/>
            <person name="Doss S."/>
            <person name="Elnakady Y.A."/>
            <person name="Frank B."/>
            <person name="Gaigalat L."/>
            <person name="Goesmann A."/>
            <person name="Groeger C."/>
            <person name="Gross F."/>
            <person name="Jelsbak L."/>
            <person name="Jelsbak L."/>
            <person name="Kalinowski J."/>
            <person name="Kegler C."/>
            <person name="Knauber T."/>
            <person name="Konietzny S."/>
            <person name="Kopp M."/>
            <person name="Krause L."/>
            <person name="Krug D."/>
            <person name="Linke B."/>
            <person name="Mahmud T."/>
            <person name="Martinez-Arias R."/>
            <person name="McHardy A.C."/>
            <person name="Merai M."/>
            <person name="Meyer F."/>
            <person name="Mormann S."/>
            <person name="Munoz-Dorado J."/>
            <person name="Perez J."/>
            <person name="Pradella S."/>
            <person name="Rachid S."/>
            <person name="Raddatz G."/>
            <person name="Rosenau F."/>
            <person name="Rueckert C."/>
            <person name="Sasse F."/>
            <person name="Scharfe M."/>
            <person name="Schuster S.C."/>
            <person name="Suen G."/>
            <person name="Treuner-Lange A."/>
            <person name="Velicer G.J."/>
            <person name="Vorholter F.-J."/>
            <person name="Weissman K.J."/>
            <person name="Welch R.D."/>
            <person name="Wenzel S.C."/>
            <person name="Whitworth D.E."/>
            <person name="Wilhelm S."/>
            <person name="Wittmann C."/>
            <person name="Bloecker H."/>
            <person name="Puehler A."/>
            <person name="Mueller R."/>
        </authorList>
    </citation>
    <scope>NUCLEOTIDE SEQUENCE [LARGE SCALE GENOMIC DNA]</scope>
    <source>
        <strain evidence="5">So ce56</strain>
    </source>
</reference>
<dbReference type="EMBL" id="AM746676">
    <property type="protein sequence ID" value="CAN92606.1"/>
    <property type="molecule type" value="Genomic_DNA"/>
</dbReference>
<feature type="compositionally biased region" description="Acidic residues" evidence="1">
    <location>
        <begin position="145"/>
        <end position="154"/>
    </location>
</feature>
<evidence type="ECO:0000313" key="5">
    <source>
        <dbReference type="Proteomes" id="UP000002139"/>
    </source>
</evidence>
<dbReference type="PANTHER" id="PTHR34580:SF1">
    <property type="entry name" value="PROTEIN PAFC"/>
    <property type="match status" value="1"/>
</dbReference>
<dbReference type="InterPro" id="IPR051534">
    <property type="entry name" value="CBASS_pafABC_assoc_protein"/>
</dbReference>
<evidence type="ECO:0000259" key="3">
    <source>
        <dbReference type="Pfam" id="PF25583"/>
    </source>
</evidence>
<feature type="compositionally biased region" description="Low complexity" evidence="1">
    <location>
        <begin position="128"/>
        <end position="140"/>
    </location>
</feature>
<feature type="compositionally biased region" description="Low complexity" evidence="1">
    <location>
        <begin position="19"/>
        <end position="52"/>
    </location>
</feature>
<feature type="domain" description="WYL" evidence="2">
    <location>
        <begin position="318"/>
        <end position="384"/>
    </location>
</feature>
<dbReference type="eggNOG" id="COG2378">
    <property type="taxonomic scope" value="Bacteria"/>
</dbReference>
<dbReference type="Pfam" id="PF13280">
    <property type="entry name" value="WYL"/>
    <property type="match status" value="1"/>
</dbReference>
<name>A9G2E0_SORC5</name>
<evidence type="ECO:0000313" key="4">
    <source>
        <dbReference type="EMBL" id="CAN92606.1"/>
    </source>
</evidence>
<accession>A9G2E0</accession>
<evidence type="ECO:0000259" key="2">
    <source>
        <dbReference type="Pfam" id="PF13280"/>
    </source>
</evidence>
<dbReference type="PANTHER" id="PTHR34580">
    <property type="match status" value="1"/>
</dbReference>
<gene>
    <name evidence="4" type="ordered locus">sce2447</name>
</gene>
<dbReference type="HOGENOM" id="CLU_540679_0_0_7"/>
<dbReference type="AlphaFoldDB" id="A9G2E0"/>
<keyword evidence="5" id="KW-1185">Reference proteome</keyword>
<proteinExistence type="predicted"/>